<dbReference type="Pfam" id="PF01262">
    <property type="entry name" value="AlaDh_PNT_C"/>
    <property type="match status" value="1"/>
</dbReference>
<dbReference type="GO" id="GO:0005886">
    <property type="term" value="C:plasma membrane"/>
    <property type="evidence" value="ECO:0007669"/>
    <property type="project" value="TreeGrafter"/>
</dbReference>
<dbReference type="PANTHER" id="PTHR10160:SF19">
    <property type="entry name" value="PROTON-TRANSLOCATING NAD(P)(+) TRANSHYDROGENASE"/>
    <property type="match status" value="1"/>
</dbReference>
<evidence type="ECO:0000256" key="1">
    <source>
        <dbReference type="ARBA" id="ARBA00003943"/>
    </source>
</evidence>
<dbReference type="GO" id="GO:0016491">
    <property type="term" value="F:oxidoreductase activity"/>
    <property type="evidence" value="ECO:0007669"/>
    <property type="project" value="UniProtKB-KW"/>
</dbReference>
<keyword evidence="4" id="KW-0547">Nucleotide-binding</keyword>
<dbReference type="CDD" id="cd05304">
    <property type="entry name" value="Rubrum_tdh"/>
    <property type="match status" value="1"/>
</dbReference>
<dbReference type="InterPro" id="IPR007698">
    <property type="entry name" value="AlaDH/PNT_NAD(H)-bd"/>
</dbReference>
<keyword evidence="6" id="KW-1278">Translocase</keyword>
<reference evidence="14" key="1">
    <citation type="submission" date="2019-02" db="EMBL/GenBank/DDBJ databases">
        <authorList>
            <consortium name="Genoscope - CEA"/>
            <person name="William W."/>
        </authorList>
    </citation>
    <scope>NUCLEOTIDE SEQUENCE [LARGE SCALE GENOMIC DNA]</scope>
    <source>
        <strain evidence="14">YSy11</strain>
    </source>
</reference>
<keyword evidence="14" id="KW-0560">Oxidoreductase</keyword>
<dbReference type="SMART" id="SM01002">
    <property type="entry name" value="AlaDh_PNT_C"/>
    <property type="match status" value="1"/>
</dbReference>
<proteinExistence type="inferred from homology"/>
<dbReference type="STRING" id="437900.GCA_001940335_00526"/>
<dbReference type="Gene3D" id="3.40.50.720">
    <property type="entry name" value="NAD(P)-binding Rossmann-like Domain"/>
    <property type="match status" value="2"/>
</dbReference>
<organism evidence="14">
    <name type="scientific">Pseudomonas marincola</name>
    <dbReference type="NCBI Taxonomy" id="437900"/>
    <lineage>
        <taxon>Bacteria</taxon>
        <taxon>Pseudomonadati</taxon>
        <taxon>Pseudomonadota</taxon>
        <taxon>Gammaproteobacteria</taxon>
        <taxon>Pseudomonadales</taxon>
        <taxon>Pseudomonadaceae</taxon>
        <taxon>Pseudomonas</taxon>
    </lineage>
</organism>
<accession>A0A1I7CGM7</accession>
<evidence type="ECO:0000256" key="4">
    <source>
        <dbReference type="ARBA" id="ARBA00022741"/>
    </source>
</evidence>
<dbReference type="GO" id="GO:0006740">
    <property type="term" value="P:NADPH regeneration"/>
    <property type="evidence" value="ECO:0007669"/>
    <property type="project" value="TreeGrafter"/>
</dbReference>
<sequence>MHIGVPLETHDGETRVAATPETIKKLVGQGHQVTVESGAGITASITDEAFAAAGATIGSASAAFGAELVLKVVAPSEAELAQMNSGAVLVGMLNPFSNETIALMNARGITAFALEAAPRTSRAQSLDVLSSQANIAGYKAVLLAAHHYPRFMPMLMTAAGTVKAARILILGAGVAGLQAIATAKRLGAVIEASDVRPAVKEQIESLGAKFVDVPFETDEERDAAQGVGGYARPMPASWMERQAKAVHEKAKLADIVITTALIPGRKAPTLLHEATVQEMKPGSVVIDLAAAQGGNCPLTEAEKVVVKHGVTIVGHSNLAALVPADASALYARNLLDFLKLVIDKDGQFNVNLEDDIVAACLMCRDGEVVRSNG</sequence>
<dbReference type="Pfam" id="PF05222">
    <property type="entry name" value="AlaDh_PNT_N"/>
    <property type="match status" value="1"/>
</dbReference>
<dbReference type="RefSeq" id="WP_069900819.1">
    <property type="nucleotide sequence ID" value="NZ_FPBC01000007.1"/>
</dbReference>
<feature type="domain" description="Alanine dehydrogenase/pyridine nucleotide transhydrogenase NAD(H)-binding" evidence="12">
    <location>
        <begin position="145"/>
        <end position="314"/>
    </location>
</feature>
<dbReference type="InterPro" id="IPR036291">
    <property type="entry name" value="NAD(P)-bd_dom_sf"/>
</dbReference>
<name>A0A1I7CGM7_9PSED</name>
<dbReference type="GO" id="GO:0008750">
    <property type="term" value="F:proton-translocating NAD(P)+ transhydrogenase activity"/>
    <property type="evidence" value="ECO:0007669"/>
    <property type="project" value="UniProtKB-EC"/>
</dbReference>
<evidence type="ECO:0000256" key="3">
    <source>
        <dbReference type="ARBA" id="ARBA00012943"/>
    </source>
</evidence>
<dbReference type="EC" id="7.1.1.1" evidence="3"/>
<keyword evidence="7" id="KW-0520">NAD</keyword>
<evidence type="ECO:0000256" key="10">
    <source>
        <dbReference type="ARBA" id="ARBA00076996"/>
    </source>
</evidence>
<evidence type="ECO:0000313" key="14">
    <source>
        <dbReference type="EMBL" id="VEV96737.1"/>
    </source>
</evidence>
<dbReference type="AlphaFoldDB" id="A0A1I7CGM7"/>
<dbReference type="NCBIfam" id="NF006942">
    <property type="entry name" value="PRK09424.1"/>
    <property type="match status" value="1"/>
</dbReference>
<comment type="similarity">
    <text evidence="2">Belongs to the AlaDH/PNT family.</text>
</comment>
<feature type="domain" description="Alanine dehydrogenase/pyridine nucleotide transhydrogenase N-terminal" evidence="13">
    <location>
        <begin position="4"/>
        <end position="136"/>
    </location>
</feature>
<gene>
    <name evidence="14" type="primary">pntAA</name>
    <name evidence="14" type="ORF">PMYSY11_1690</name>
</gene>
<evidence type="ECO:0000256" key="7">
    <source>
        <dbReference type="ARBA" id="ARBA00023027"/>
    </source>
</evidence>
<evidence type="ECO:0000256" key="11">
    <source>
        <dbReference type="ARBA" id="ARBA00084087"/>
    </source>
</evidence>
<dbReference type="InterPro" id="IPR007886">
    <property type="entry name" value="AlaDH/PNT_N"/>
</dbReference>
<evidence type="ECO:0000256" key="6">
    <source>
        <dbReference type="ARBA" id="ARBA00022967"/>
    </source>
</evidence>
<dbReference type="FunFam" id="3.40.50.720:FF:000188">
    <property type="entry name" value="NAD(P) transhydrogenase alpha subunit 1"/>
    <property type="match status" value="1"/>
</dbReference>
<evidence type="ECO:0000256" key="9">
    <source>
        <dbReference type="ARBA" id="ARBA00071353"/>
    </source>
</evidence>
<protein>
    <recommendedName>
        <fullName evidence="9">NAD(P) transhydrogenase subunit alpha part 1</fullName>
        <ecNumber evidence="3">7.1.1.1</ecNumber>
    </recommendedName>
    <alternativeName>
        <fullName evidence="11">Nicotinamide nucleotide transhydrogenase subunit alpha 1</fullName>
    </alternativeName>
    <alternativeName>
        <fullName evidence="10">Pyridine nucleotide transhydrogenase subunit alpha 1</fullName>
    </alternativeName>
</protein>
<evidence type="ECO:0000256" key="5">
    <source>
        <dbReference type="ARBA" id="ARBA00022857"/>
    </source>
</evidence>
<evidence type="ECO:0000256" key="8">
    <source>
        <dbReference type="ARBA" id="ARBA00048202"/>
    </source>
</evidence>
<comment type="function">
    <text evidence="1">The transhydrogenation between NADH and NADP is coupled to respiration and ATP hydrolysis and functions as a proton pump across the membrane.</text>
</comment>
<dbReference type="PANTHER" id="PTHR10160">
    <property type="entry name" value="NAD(P) TRANSHYDROGENASE"/>
    <property type="match status" value="1"/>
</dbReference>
<dbReference type="SMART" id="SM01003">
    <property type="entry name" value="AlaDh_PNT_N"/>
    <property type="match status" value="1"/>
</dbReference>
<evidence type="ECO:0000259" key="13">
    <source>
        <dbReference type="SMART" id="SM01003"/>
    </source>
</evidence>
<keyword evidence="5" id="KW-0521">NADP</keyword>
<dbReference type="SUPFAM" id="SSF51735">
    <property type="entry name" value="NAD(P)-binding Rossmann-fold domains"/>
    <property type="match status" value="1"/>
</dbReference>
<evidence type="ECO:0000259" key="12">
    <source>
        <dbReference type="SMART" id="SM01002"/>
    </source>
</evidence>
<dbReference type="SUPFAM" id="SSF52283">
    <property type="entry name" value="Formate/glycerate dehydrogenase catalytic domain-like"/>
    <property type="match status" value="1"/>
</dbReference>
<evidence type="ECO:0000256" key="2">
    <source>
        <dbReference type="ARBA" id="ARBA00005689"/>
    </source>
</evidence>
<dbReference type="GO" id="GO:0050661">
    <property type="term" value="F:NADP binding"/>
    <property type="evidence" value="ECO:0007669"/>
    <property type="project" value="TreeGrafter"/>
</dbReference>
<dbReference type="EMBL" id="LR215729">
    <property type="protein sequence ID" value="VEV96737.1"/>
    <property type="molecule type" value="Genomic_DNA"/>
</dbReference>
<comment type="catalytic activity">
    <reaction evidence="8">
        <text>NAD(+) + NADPH + H(+)(in) = NADH + NADP(+) + H(+)(out)</text>
        <dbReference type="Rhea" id="RHEA:47992"/>
        <dbReference type="ChEBI" id="CHEBI:15378"/>
        <dbReference type="ChEBI" id="CHEBI:57540"/>
        <dbReference type="ChEBI" id="CHEBI:57783"/>
        <dbReference type="ChEBI" id="CHEBI:57945"/>
        <dbReference type="ChEBI" id="CHEBI:58349"/>
        <dbReference type="EC" id="7.1.1.1"/>
    </reaction>
</comment>